<dbReference type="InterPro" id="IPR043427">
    <property type="entry name" value="YscJ/FliF"/>
</dbReference>
<feature type="transmembrane region" description="Helical" evidence="8">
    <location>
        <begin position="230"/>
        <end position="252"/>
    </location>
</feature>
<dbReference type="PRINTS" id="PR01338">
    <property type="entry name" value="TYPE3OMKPROT"/>
</dbReference>
<keyword evidence="11" id="KW-1185">Reference proteome</keyword>
<dbReference type="Gene3D" id="3.30.70.1530">
    <property type="entry name" value="Hypothetical protein rpa1041"/>
    <property type="match status" value="1"/>
</dbReference>
<evidence type="ECO:0000256" key="8">
    <source>
        <dbReference type="RuleBase" id="RU364102"/>
    </source>
</evidence>
<keyword evidence="5 8" id="KW-0564">Palmitate</keyword>
<evidence type="ECO:0000313" key="11">
    <source>
        <dbReference type="Proteomes" id="UP000218151"/>
    </source>
</evidence>
<dbReference type="GO" id="GO:0009279">
    <property type="term" value="C:cell outer membrane"/>
    <property type="evidence" value="ECO:0007669"/>
    <property type="project" value="UniProtKB-SubCell"/>
</dbReference>
<dbReference type="AlphaFoldDB" id="A0A2A2SDR5"/>
<keyword evidence="4 8" id="KW-0472">Membrane</keyword>
<gene>
    <name evidence="10" type="ORF">CKY28_13045</name>
</gene>
<dbReference type="PANTHER" id="PTHR30046:SF2">
    <property type="entry name" value="YOP PROTEINS TRANSLOCATION LIPOPROTEIN J"/>
    <property type="match status" value="1"/>
</dbReference>
<evidence type="ECO:0000256" key="3">
    <source>
        <dbReference type="ARBA" id="ARBA00022729"/>
    </source>
</evidence>
<feature type="domain" description="Flagellar M-ring N-terminal" evidence="9">
    <location>
        <begin position="48"/>
        <end position="211"/>
    </location>
</feature>
<evidence type="ECO:0000256" key="2">
    <source>
        <dbReference type="ARBA" id="ARBA00009509"/>
    </source>
</evidence>
<dbReference type="NCBIfam" id="TIGR02544">
    <property type="entry name" value="III_secr_YscJ"/>
    <property type="match status" value="1"/>
</dbReference>
<keyword evidence="8" id="KW-1133">Transmembrane helix</keyword>
<reference evidence="11" key="1">
    <citation type="submission" date="2017-09" db="EMBL/GenBank/DDBJ databases">
        <authorList>
            <person name="Feng G."/>
            <person name="Zhu H."/>
        </authorList>
    </citation>
    <scope>NUCLEOTIDE SEQUENCE [LARGE SCALE GENOMIC DNA]</scope>
    <source>
        <strain evidence="11">1PNM-20</strain>
    </source>
</reference>
<dbReference type="OrthoDB" id="9807026at2"/>
<evidence type="ECO:0000313" key="10">
    <source>
        <dbReference type="EMBL" id="PAX07396.1"/>
    </source>
</evidence>
<keyword evidence="6 8" id="KW-0998">Cell outer membrane</keyword>
<comment type="subcellular location">
    <subcellularLocation>
        <location evidence="1">Cell outer membrane</location>
        <topology evidence="1">Lipid-anchor</topology>
    </subcellularLocation>
</comment>
<keyword evidence="8" id="KW-0812">Transmembrane</keyword>
<proteinExistence type="inferred from homology"/>
<comment type="similarity">
    <text evidence="2 8">Belongs to the YscJ lipoprotein family.</text>
</comment>
<dbReference type="Pfam" id="PF01514">
    <property type="entry name" value="YscJ_FliF"/>
    <property type="match status" value="1"/>
</dbReference>
<organism evidence="10 11">
    <name type="scientific">Sphingomonas lenta</name>
    <dbReference type="NCBI Taxonomy" id="1141887"/>
    <lineage>
        <taxon>Bacteria</taxon>
        <taxon>Pseudomonadati</taxon>
        <taxon>Pseudomonadota</taxon>
        <taxon>Alphaproteobacteria</taxon>
        <taxon>Sphingomonadales</taxon>
        <taxon>Sphingomonadaceae</taxon>
        <taxon>Sphingomonas</taxon>
    </lineage>
</organism>
<comment type="caution">
    <text evidence="10">The sequence shown here is derived from an EMBL/GenBank/DDBJ whole genome shotgun (WGS) entry which is preliminary data.</text>
</comment>
<evidence type="ECO:0000256" key="1">
    <source>
        <dbReference type="ARBA" id="ARBA00004459"/>
    </source>
</evidence>
<protein>
    <recommendedName>
        <fullName evidence="8">Lipoprotein</fullName>
    </recommendedName>
</protein>
<evidence type="ECO:0000256" key="7">
    <source>
        <dbReference type="ARBA" id="ARBA00023288"/>
    </source>
</evidence>
<dbReference type="Proteomes" id="UP000218151">
    <property type="component" value="Unassembled WGS sequence"/>
</dbReference>
<keyword evidence="3 8" id="KW-0732">Signal</keyword>
<dbReference type="Gene3D" id="3.30.300.30">
    <property type="match status" value="1"/>
</dbReference>
<dbReference type="InterPro" id="IPR045851">
    <property type="entry name" value="AMP-bd_C_sf"/>
</dbReference>
<accession>A0A2A2SDR5</accession>
<evidence type="ECO:0000256" key="4">
    <source>
        <dbReference type="ARBA" id="ARBA00023136"/>
    </source>
</evidence>
<evidence type="ECO:0000259" key="9">
    <source>
        <dbReference type="Pfam" id="PF01514"/>
    </source>
</evidence>
<evidence type="ECO:0000256" key="5">
    <source>
        <dbReference type="ARBA" id="ARBA00023139"/>
    </source>
</evidence>
<keyword evidence="7 8" id="KW-0449">Lipoprotein</keyword>
<dbReference type="GO" id="GO:0009306">
    <property type="term" value="P:protein secretion"/>
    <property type="evidence" value="ECO:0007669"/>
    <property type="project" value="InterPro"/>
</dbReference>
<dbReference type="EMBL" id="NSLI01000004">
    <property type="protein sequence ID" value="PAX07396.1"/>
    <property type="molecule type" value="Genomic_DNA"/>
</dbReference>
<evidence type="ECO:0000256" key="6">
    <source>
        <dbReference type="ARBA" id="ARBA00023237"/>
    </source>
</evidence>
<dbReference type="InterPro" id="IPR003282">
    <property type="entry name" value="T3SS_SctJ"/>
</dbReference>
<dbReference type="PANTHER" id="PTHR30046">
    <property type="entry name" value="FLAGELLAR M-RING PROTEIN"/>
    <property type="match status" value="1"/>
</dbReference>
<dbReference type="InterPro" id="IPR006182">
    <property type="entry name" value="FliF_N_dom"/>
</dbReference>
<sequence length="271" mass="28609">MQASACLFEECEGEDVVTRAAGATKRRRRRAGPVLVGLALLLAACGQAELYTKLSEAQANEMIAVLQSAGISATKENGGEAGWTLVTDKGSFARAVEVLHSRGYPREEFADLCTVFKKEGFVSSPTEERARLVCGLSQELSRTISEIDGVVQARVHLALPQAQPLAETTQPASASVFIKYRPGANIDAQVGKVKSLVVNSVEGLSYDKVSVETFPAQPLPTAAAAGPAGALSGGLPALLAVALLGLLGLFAYPSFRRWNQRRAIVRRGTGA</sequence>
<name>A0A2A2SDR5_9SPHN</name>